<reference evidence="2 3" key="1">
    <citation type="submission" date="2019-10" db="EMBL/GenBank/DDBJ databases">
        <title>Whole genome shotgun sequence of Acrocarpospora corrugata NBRC 13972.</title>
        <authorList>
            <person name="Ichikawa N."/>
            <person name="Kimura A."/>
            <person name="Kitahashi Y."/>
            <person name="Komaki H."/>
            <person name="Oguchi A."/>
        </authorList>
    </citation>
    <scope>NUCLEOTIDE SEQUENCE [LARGE SCALE GENOMIC DNA]</scope>
    <source>
        <strain evidence="2 3">NBRC 13972</strain>
    </source>
</reference>
<dbReference type="EMBL" id="BLAD01000080">
    <property type="protein sequence ID" value="GES04321.1"/>
    <property type="molecule type" value="Genomic_DNA"/>
</dbReference>
<evidence type="ECO:0000256" key="1">
    <source>
        <dbReference type="SAM" id="Phobius"/>
    </source>
</evidence>
<name>A0A5M3WB95_9ACTN</name>
<evidence type="ECO:0000313" key="3">
    <source>
        <dbReference type="Proteomes" id="UP000334990"/>
    </source>
</evidence>
<evidence type="ECO:0000313" key="2">
    <source>
        <dbReference type="EMBL" id="GES04321.1"/>
    </source>
</evidence>
<gene>
    <name evidence="2" type="ORF">Acor_63890</name>
</gene>
<proteinExistence type="predicted"/>
<accession>A0A5M3WB95</accession>
<sequence length="125" mass="12833">MSNRPVTLTVAAAVLALQGLTALVLGGYVLYEIVIGQGEDIGSAFALAGFAFAVAAGFGWVALGTLRVLRWSRGPAVVAQIFALPLAVTLIQSQQYLWGVPLVVAAAVALVTLLAPPSTKALTDD</sequence>
<comment type="caution">
    <text evidence="2">The sequence shown here is derived from an EMBL/GenBank/DDBJ whole genome shotgun (WGS) entry which is preliminary data.</text>
</comment>
<dbReference type="AlphaFoldDB" id="A0A5M3WB95"/>
<evidence type="ECO:0008006" key="4">
    <source>
        <dbReference type="Google" id="ProtNLM"/>
    </source>
</evidence>
<keyword evidence="1" id="KW-0472">Membrane</keyword>
<dbReference type="Proteomes" id="UP000334990">
    <property type="component" value="Unassembled WGS sequence"/>
</dbReference>
<feature type="transmembrane region" description="Helical" evidence="1">
    <location>
        <begin position="97"/>
        <end position="115"/>
    </location>
</feature>
<protein>
    <recommendedName>
        <fullName evidence="4">Integral membrane protein</fullName>
    </recommendedName>
</protein>
<dbReference type="OrthoDB" id="3544045at2"/>
<keyword evidence="3" id="KW-1185">Reference proteome</keyword>
<keyword evidence="1" id="KW-0812">Transmembrane</keyword>
<organism evidence="2 3">
    <name type="scientific">Acrocarpospora corrugata</name>
    <dbReference type="NCBI Taxonomy" id="35763"/>
    <lineage>
        <taxon>Bacteria</taxon>
        <taxon>Bacillati</taxon>
        <taxon>Actinomycetota</taxon>
        <taxon>Actinomycetes</taxon>
        <taxon>Streptosporangiales</taxon>
        <taxon>Streptosporangiaceae</taxon>
        <taxon>Acrocarpospora</taxon>
    </lineage>
</organism>
<keyword evidence="1" id="KW-1133">Transmembrane helix</keyword>
<feature type="transmembrane region" description="Helical" evidence="1">
    <location>
        <begin position="42"/>
        <end position="63"/>
    </location>
</feature>